<evidence type="ECO:0000313" key="2">
    <source>
        <dbReference type="EMBL" id="CEG55929.1"/>
    </source>
</evidence>
<dbReference type="InterPro" id="IPR032675">
    <property type="entry name" value="LRR_dom_sf"/>
</dbReference>
<dbReference type="STRING" id="1212491.LFA_0468"/>
<dbReference type="InterPro" id="IPR011704">
    <property type="entry name" value="ATPase_dyneun-rel_AAA"/>
</dbReference>
<name>A0A098G1T1_9GAMM</name>
<dbReference type="Proteomes" id="UP000032430">
    <property type="component" value="Chromosome I"/>
</dbReference>
<dbReference type="HOGENOM" id="CLU_231811_0_0_6"/>
<accession>A0A098G1T1</accession>
<sequence length="2171" mass="245270">MPNNPNYYKDQISNTIQYGTTPTNYFDVARLLRHLPAWKKSSETCIRKPKTLIINQTDIPEWDYNTSIIVAERLAALIEQGFDIYGVKNDRSLEKLNPRNLKPALKPRKKLKISDAELKTHAEKTLSLGYDELFVLNQKELEVLIEGDEEDYAPYYDENELNLNHSNLTIASLNKLLNLRKDSITLLDLLGCLNLKNGSITPQLKLPFLEVLRLGSSIAKPSSVFNGENVNRGVTLNSESIKCLIESTDQLRELSLCDDFDPLILNSIQTPERLEILELFYQPQLDQHSLKKLLQRALKLKYLDLSGCTLTPTFFQNLRLDSLEVLKLTLPTDVDIDAFVNFLKAASHLKTLGLFIDEKCTDLNFLKNLEFGLLEEFAVSGKISQDSLFVFLKKHAPRLKYLYLGGYQEFPEVLSKDLDFRALEQIDLSASNINTEILTRFVKGAFRLKKLSLNDCEHLSTPLPDGINLSSLTDLDLSFSTIDGAFLTKLLKQAPRITKLNVCDCNNLLPTLTEDLNTSSLEELNISHIEAANSDFLVKFLKNASQLKRLNLGFCEELDALPLELLCLNSLEELIVSGTPISTQALISILEKTPHLKKLDISGCPNIDLKELKPYLPPSLILCSPLSFSYNNLLQDSLRMDADTSFVPQTYHVKKLFYAANSEVDPETSLYRQQVFQKLTVNSKDCSVANAFELNVDPQSKQLRNLSLDKSAEDTWNLMPSQMDAKAHTYYSKQTIAAHEHWQPLASLSAQEEMLHYHLSDDKASIAIAYSQRDNLYYVKNTSGKQLSMDFLVRVPNDLSISDLPIDVNNKIQECLNFGAKALKRIPQPATGNDYLNALSEQKLGACRHRAIAFKAWMETYHPEIPVRIILNTSHAFAEVQWKGVWITCNLGGYPSRLNIDTSNAPSASKELKGSAAKVELTSSGETKVVNPPKCIYFPPRTQKALPKSGKQYIQNLCTSESKKLLIELNDEEALNALRYGIQSFSHITSRPCFYVNSPEDLICSSAYIQKIGDKGYPHPGPGGRLHDFLMKHGSQAPIILVNYAHFTPRDIVRFNALIDKERSADGTSLPEKAKIIGLTNPDGPNAYQGSDFYSRFNLVEECPLQPADFVQAPPPPAMATHSEGAAEVVEFFGGALWEEQVFGAWRLEGNALHFVEGSLVKALKSNKPIELRNAPWDNEDFLRFWQEMILYQEIRGPYGDILLPKEIQYTQSQGYSWAQLKNNLNLVSAEHVPEDTLVLNPTLLPEWFSRYACNNQDKTLTTIPGFLEQHQGATINAYLTAPLTEHAWARLLSFCQQYNKHLNLRCAPGVSLPNSLHTQPSNTILTSTPMKVDSLPSKDFAVYSSDIDWTLTQLNADVVLDISEAQSSSLLNNIQAEVNMKTLELKFEEQIGALIPALNQGKTVVLKGEFSAELQDRLMPFMLQRRQQASGQLILLSTKTQSSGLIPQLKHEVKDLEKEAWLEKKYPGCFSEEELKSYSFVHLQAIGQYRLLHPKAPYELAWLGMKTLTSSQKGVAYKDRLQAVELALQHNPFVFIAGKTGVGKTSFIRSFWKSKHQALHEGEQALKDWVFDTRPGLKVLFIDEANMAYTQWSMFEGLLHNPPTLLIDNKLIRLTSEHKVIFAGNPQAYGGDRQLPSFLERHGNSLLFEPLPQEVMYQELLAPLFPHKDNVQPLLDVMSFLEHCSTQEVLISPRELRTMALWTHAYCKAHPEASVQEVAHYYAYNFALPLVPNEHLDAFQKIYPQAPFIKHAHVKPQHLQLNTTNQPAWHALSDLIQLRRLRQTAPKTYFGGINGLMLEGEPGLGKSELVIQTLLAQGLTKGNPKQNNAGKSVFYTIPVSMPLTEKEALLRKAFDEGAVVVIDEINTGPSMERLLNTLLQEKTPEGNDANCPGFTLIATQNPSNRAGRTKQSNALKRRLHYVNIPPYTPEHMLEILLNKGLILETAQAMLEEYLTLQKTDPTKWCFRDLITRAEEELEALAKGRKSSSLSLAPFIAQKIEKLKEMAIDKKDTLLADFIKAKEDEAPTLETEEQRWKFNKTIEDTYAIAYSPQVKAIERLIEEYQSKTNWWGFFSLESAPSKAARIQAAFLKVPLEERHIVLSQKSPEAREFCKVLAEHRNIFSRLYYGDAVDLKTQRIRKEYAAEAFKCLAQTMEDLEHEQNHPPHSLLN</sequence>
<dbReference type="GO" id="GO:0031146">
    <property type="term" value="P:SCF-dependent proteasomal ubiquitin-dependent protein catabolic process"/>
    <property type="evidence" value="ECO:0007669"/>
    <property type="project" value="TreeGrafter"/>
</dbReference>
<dbReference type="GO" id="GO:0019005">
    <property type="term" value="C:SCF ubiquitin ligase complex"/>
    <property type="evidence" value="ECO:0007669"/>
    <property type="project" value="TreeGrafter"/>
</dbReference>
<dbReference type="InterPro" id="IPR003593">
    <property type="entry name" value="AAA+_ATPase"/>
</dbReference>
<dbReference type="PANTHER" id="PTHR13318">
    <property type="entry name" value="PARTNER OF PAIRED, ISOFORM B-RELATED"/>
    <property type="match status" value="1"/>
</dbReference>
<evidence type="ECO:0000259" key="1">
    <source>
        <dbReference type="SMART" id="SM00382"/>
    </source>
</evidence>
<dbReference type="GO" id="GO:0005524">
    <property type="term" value="F:ATP binding"/>
    <property type="evidence" value="ECO:0007669"/>
    <property type="project" value="InterPro"/>
</dbReference>
<dbReference type="OrthoDB" id="5648839at2"/>
<protein>
    <recommendedName>
        <fullName evidence="1">AAA+ ATPase domain-containing protein</fullName>
    </recommendedName>
</protein>
<organism evidence="2 3">
    <name type="scientific">Legionella fallonii LLAP-10</name>
    <dbReference type="NCBI Taxonomy" id="1212491"/>
    <lineage>
        <taxon>Bacteria</taxon>
        <taxon>Pseudomonadati</taxon>
        <taxon>Pseudomonadota</taxon>
        <taxon>Gammaproteobacteria</taxon>
        <taxon>Legionellales</taxon>
        <taxon>Legionellaceae</taxon>
        <taxon>Legionella</taxon>
    </lineage>
</organism>
<dbReference type="SUPFAM" id="SSF52540">
    <property type="entry name" value="P-loop containing nucleoside triphosphate hydrolases"/>
    <property type="match status" value="2"/>
</dbReference>
<dbReference type="GO" id="GO:0016887">
    <property type="term" value="F:ATP hydrolysis activity"/>
    <property type="evidence" value="ECO:0007669"/>
    <property type="project" value="InterPro"/>
</dbReference>
<dbReference type="EMBL" id="LN614827">
    <property type="protein sequence ID" value="CEG55929.1"/>
    <property type="molecule type" value="Genomic_DNA"/>
</dbReference>
<evidence type="ECO:0000313" key="3">
    <source>
        <dbReference type="Proteomes" id="UP000032430"/>
    </source>
</evidence>
<dbReference type="Pfam" id="PF07728">
    <property type="entry name" value="AAA_5"/>
    <property type="match status" value="1"/>
</dbReference>
<reference evidence="3" key="1">
    <citation type="submission" date="2014-09" db="EMBL/GenBank/DDBJ databases">
        <authorList>
            <person name="Gomez-Valero L."/>
        </authorList>
    </citation>
    <scope>NUCLEOTIDE SEQUENCE [LARGE SCALE GENOMIC DNA]</scope>
    <source>
        <strain evidence="3">ATCC700992</strain>
    </source>
</reference>
<proteinExistence type="predicted"/>
<gene>
    <name evidence="2" type="ORF">LFA_0468</name>
</gene>
<dbReference type="RefSeq" id="WP_045094717.1">
    <property type="nucleotide sequence ID" value="NZ_LN614827.1"/>
</dbReference>
<dbReference type="SUPFAM" id="SSF52047">
    <property type="entry name" value="RNI-like"/>
    <property type="match status" value="2"/>
</dbReference>
<dbReference type="InterPro" id="IPR027417">
    <property type="entry name" value="P-loop_NTPase"/>
</dbReference>
<dbReference type="Gene3D" id="3.80.10.10">
    <property type="entry name" value="Ribonuclease Inhibitor"/>
    <property type="match status" value="2"/>
</dbReference>
<dbReference type="KEGG" id="lfa:LFA_0468"/>
<feature type="domain" description="AAA+ ATPase" evidence="1">
    <location>
        <begin position="1793"/>
        <end position="1926"/>
    </location>
</feature>
<feature type="domain" description="AAA+ ATPase" evidence="1">
    <location>
        <begin position="1531"/>
        <end position="1654"/>
    </location>
</feature>
<dbReference type="Gene3D" id="3.40.50.300">
    <property type="entry name" value="P-loop containing nucleotide triphosphate hydrolases"/>
    <property type="match status" value="1"/>
</dbReference>
<keyword evidence="3" id="KW-1185">Reference proteome</keyword>
<dbReference type="SMART" id="SM00382">
    <property type="entry name" value="AAA"/>
    <property type="match status" value="2"/>
</dbReference>